<dbReference type="InterPro" id="IPR004107">
    <property type="entry name" value="Integrase_SAM-like_N"/>
</dbReference>
<dbReference type="Gene3D" id="1.10.150.130">
    <property type="match status" value="1"/>
</dbReference>
<evidence type="ECO:0000256" key="2">
    <source>
        <dbReference type="ARBA" id="ARBA00022908"/>
    </source>
</evidence>
<dbReference type="OrthoDB" id="9801717at2"/>
<dbReference type="EMBL" id="CP025704">
    <property type="protein sequence ID" value="AUN98299.1"/>
    <property type="molecule type" value="Genomic_DNA"/>
</dbReference>
<dbReference type="Pfam" id="PF02899">
    <property type="entry name" value="Phage_int_SAM_1"/>
    <property type="match status" value="1"/>
</dbReference>
<comment type="similarity">
    <text evidence="1">Belongs to the 'phage' integrase family.</text>
</comment>
<dbReference type="Proteomes" id="UP000235584">
    <property type="component" value="Chromosome"/>
</dbReference>
<dbReference type="InterPro" id="IPR044068">
    <property type="entry name" value="CB"/>
</dbReference>
<gene>
    <name evidence="5" type="ORF">C0V70_09320</name>
</gene>
<dbReference type="InterPro" id="IPR010998">
    <property type="entry name" value="Integrase_recombinase_N"/>
</dbReference>
<keyword evidence="2" id="KW-0229">DNA integration</keyword>
<dbReference type="SUPFAM" id="SSF56349">
    <property type="entry name" value="DNA breaking-rejoining enzymes"/>
    <property type="match status" value="1"/>
</dbReference>
<accession>A0A2K9NS03</accession>
<dbReference type="CDD" id="cd00397">
    <property type="entry name" value="DNA_BRE_C"/>
    <property type="match status" value="1"/>
</dbReference>
<proteinExistence type="inferred from homology"/>
<dbReference type="InterPro" id="IPR011010">
    <property type="entry name" value="DNA_brk_join_enz"/>
</dbReference>
<name>A0A2K9NS03_BACTC</name>
<dbReference type="InterPro" id="IPR013762">
    <property type="entry name" value="Integrase-like_cat_sf"/>
</dbReference>
<evidence type="ECO:0000256" key="1">
    <source>
        <dbReference type="ARBA" id="ARBA00008857"/>
    </source>
</evidence>
<keyword evidence="4" id="KW-0233">DNA recombination</keyword>
<dbReference type="GO" id="GO:0006310">
    <property type="term" value="P:DNA recombination"/>
    <property type="evidence" value="ECO:0007669"/>
    <property type="project" value="UniProtKB-KW"/>
</dbReference>
<protein>
    <submittedName>
        <fullName evidence="5">Uncharacterized protein</fullName>
    </submittedName>
</protein>
<dbReference type="InterPro" id="IPR050090">
    <property type="entry name" value="Tyrosine_recombinase_XerCD"/>
</dbReference>
<dbReference type="AlphaFoldDB" id="A0A2K9NS03"/>
<dbReference type="RefSeq" id="WP_102243590.1">
    <property type="nucleotide sequence ID" value="NZ_CP025704.1"/>
</dbReference>
<organism evidence="5 6">
    <name type="scientific">Bacteriovorax stolpii</name>
    <name type="common">Bdellovibrio stolpii</name>
    <dbReference type="NCBI Taxonomy" id="960"/>
    <lineage>
        <taxon>Bacteria</taxon>
        <taxon>Pseudomonadati</taxon>
        <taxon>Bdellovibrionota</taxon>
        <taxon>Bacteriovoracia</taxon>
        <taxon>Bacteriovoracales</taxon>
        <taxon>Bacteriovoracaceae</taxon>
        <taxon>Bacteriovorax</taxon>
    </lineage>
</organism>
<dbReference type="PANTHER" id="PTHR30349:SF64">
    <property type="entry name" value="PROPHAGE INTEGRASE INTD-RELATED"/>
    <property type="match status" value="1"/>
</dbReference>
<evidence type="ECO:0000256" key="4">
    <source>
        <dbReference type="ARBA" id="ARBA00023172"/>
    </source>
</evidence>
<dbReference type="GO" id="GO:0003677">
    <property type="term" value="F:DNA binding"/>
    <property type="evidence" value="ECO:0007669"/>
    <property type="project" value="UniProtKB-UniRule"/>
</dbReference>
<dbReference type="PROSITE" id="PS51900">
    <property type="entry name" value="CB"/>
    <property type="match status" value="1"/>
</dbReference>
<dbReference type="Gene3D" id="1.10.443.10">
    <property type="entry name" value="Intergrase catalytic core"/>
    <property type="match status" value="1"/>
</dbReference>
<evidence type="ECO:0000256" key="3">
    <source>
        <dbReference type="ARBA" id="ARBA00023125"/>
    </source>
</evidence>
<keyword evidence="3" id="KW-0238">DNA-binding</keyword>
<dbReference type="InterPro" id="IPR002104">
    <property type="entry name" value="Integrase_catalytic"/>
</dbReference>
<keyword evidence="6" id="KW-1185">Reference proteome</keyword>
<dbReference type="PROSITE" id="PS51898">
    <property type="entry name" value="TYR_RECOMBINASE"/>
    <property type="match status" value="1"/>
</dbReference>
<dbReference type="PANTHER" id="PTHR30349">
    <property type="entry name" value="PHAGE INTEGRASE-RELATED"/>
    <property type="match status" value="1"/>
</dbReference>
<reference evidence="5 6" key="1">
    <citation type="submission" date="2018-01" db="EMBL/GenBank/DDBJ databases">
        <title>Complete genome sequence of Bacteriovorax stolpii DSM12778.</title>
        <authorList>
            <person name="Tang B."/>
            <person name="Chang J."/>
        </authorList>
    </citation>
    <scope>NUCLEOTIDE SEQUENCE [LARGE SCALE GENOMIC DNA]</scope>
    <source>
        <strain evidence="5 6">DSM 12778</strain>
    </source>
</reference>
<sequence length="357" mass="42168">MELTTTAQNKDTIPKNPSHLLMEEYLQNLRRLNKSEHTIKNYRADLLKFFQWLEHDQKLKIEKVNGEIIGKYKEFLGNGGQIHQEIVRNPDGSTEKNGGFLNWFKNLIGKAVFKKRTERYLLFFQDAMSVSSRRRHLSSLKNFFEYLKETHEDSSNKFLKNPVKSKIHAITLKEVDVTPTTMITKEDFKKIEEQTFRTNERLILYLLYYGGIRLSELCSLKISNFDKTSRTITFDRKGGYVHTLVIQKDELIFKNLNFYLENTNLVGDFLFQTKEGRPYSSKAMYNKIIKIIERAIPDNQTTTKITPHSFRKACATELYMKSKDLLFVRDYLNHKDAKITQTYIDKRTLSLKTRRYH</sequence>
<evidence type="ECO:0000313" key="5">
    <source>
        <dbReference type="EMBL" id="AUN98299.1"/>
    </source>
</evidence>
<dbReference type="GO" id="GO:0015074">
    <property type="term" value="P:DNA integration"/>
    <property type="evidence" value="ECO:0007669"/>
    <property type="project" value="UniProtKB-KW"/>
</dbReference>
<dbReference type="KEGG" id="bsto:C0V70_09320"/>
<evidence type="ECO:0000313" key="6">
    <source>
        <dbReference type="Proteomes" id="UP000235584"/>
    </source>
</evidence>
<dbReference type="Pfam" id="PF00589">
    <property type="entry name" value="Phage_integrase"/>
    <property type="match status" value="1"/>
</dbReference>